<dbReference type="EMBL" id="CP034171">
    <property type="protein sequence ID" value="AZI21090.1"/>
    <property type="molecule type" value="Genomic_DNA"/>
</dbReference>
<dbReference type="NCBIfam" id="TIGR02436">
    <property type="entry name" value="four helix bundle protein"/>
    <property type="match status" value="1"/>
</dbReference>
<protein>
    <submittedName>
        <fullName evidence="1">Four helix bundle protein</fullName>
    </submittedName>
</protein>
<evidence type="ECO:0000313" key="1">
    <source>
        <dbReference type="EMBL" id="AZI21090.1"/>
    </source>
</evidence>
<dbReference type="InterPro" id="IPR036583">
    <property type="entry name" value="23S_rRNA_IVS_sf"/>
</dbReference>
<dbReference type="PANTHER" id="PTHR38471:SF2">
    <property type="entry name" value="FOUR HELIX BUNDLE PROTEIN"/>
    <property type="match status" value="1"/>
</dbReference>
<dbReference type="Gene3D" id="1.20.1440.60">
    <property type="entry name" value="23S rRNA-intervening sequence"/>
    <property type="match status" value="1"/>
</dbReference>
<evidence type="ECO:0000313" key="2">
    <source>
        <dbReference type="Proteomes" id="UP000282297"/>
    </source>
</evidence>
<name>A0A3G8WIU0_9FLAO</name>
<dbReference type="PANTHER" id="PTHR38471">
    <property type="entry name" value="FOUR HELIX BUNDLE PROTEIN"/>
    <property type="match status" value="1"/>
</dbReference>
<sequence>MKKEYTELDVWIESRKLVNIIYEKTKFFPKDEIFGLTNQMRRCAVSIPSNIAEGLGRQSAKEVIHFLYISRGSLYEIETQCYLSFDQNYISEDELNLILLQILNCKKLLNGFINYFKKLKTDN</sequence>
<dbReference type="InterPro" id="IPR012657">
    <property type="entry name" value="23S_rRNA-intervening_sequence"/>
</dbReference>
<organism evidence="1 2">
    <name type="scientific">Chryseobacterium taklimakanense</name>
    <dbReference type="NCBI Taxonomy" id="536441"/>
    <lineage>
        <taxon>Bacteria</taxon>
        <taxon>Pseudomonadati</taxon>
        <taxon>Bacteroidota</taxon>
        <taxon>Flavobacteriia</taxon>
        <taxon>Flavobacteriales</taxon>
        <taxon>Weeksellaceae</taxon>
        <taxon>Chryseobacterium group</taxon>
        <taxon>Chryseobacterium</taxon>
    </lineage>
</organism>
<dbReference type="Proteomes" id="UP000282297">
    <property type="component" value="Chromosome"/>
</dbReference>
<dbReference type="SUPFAM" id="SSF158446">
    <property type="entry name" value="IVS-encoded protein-like"/>
    <property type="match status" value="1"/>
</dbReference>
<reference evidence="2" key="1">
    <citation type="submission" date="2018-11" db="EMBL/GenBank/DDBJ databases">
        <title>Proposal to divide the Flavobacteriaceae and reorganize its genera based on Amino Acid Identity values calculated from whole genome sequences.</title>
        <authorList>
            <person name="Nicholson A.C."/>
            <person name="Gulvik C.A."/>
            <person name="Whitney A.M."/>
            <person name="Humrighouse B.W."/>
            <person name="Bell M."/>
            <person name="Holmes B."/>
            <person name="Steigerwalt A.B."/>
            <person name="Villarma A."/>
            <person name="Sheth M."/>
            <person name="Batra D."/>
            <person name="Pryor J."/>
            <person name="Bernardet J.-F."/>
            <person name="Hugo C."/>
            <person name="Kampfer P."/>
            <person name="Newman J.D."/>
            <person name="McQuiston J.R."/>
        </authorList>
    </citation>
    <scope>NUCLEOTIDE SEQUENCE [LARGE SCALE GENOMIC DNA]</scope>
    <source>
        <strain evidence="2">H4753</strain>
    </source>
</reference>
<gene>
    <name evidence="1" type="ORF">EIH08_10645</name>
</gene>
<accession>A0A3G8WIU0</accession>
<proteinExistence type="predicted"/>
<dbReference type="AlphaFoldDB" id="A0A3G8WIU0"/>
<dbReference type="CDD" id="cd16377">
    <property type="entry name" value="23S_rRNA_IVP_like"/>
    <property type="match status" value="1"/>
</dbReference>
<dbReference type="RefSeq" id="WP_124785245.1">
    <property type="nucleotide sequence ID" value="NZ_CP034171.1"/>
</dbReference>
<dbReference type="Pfam" id="PF05635">
    <property type="entry name" value="23S_rRNA_IVP"/>
    <property type="match status" value="1"/>
</dbReference>